<gene>
    <name evidence="1" type="ORF">SAMN02745176_02175</name>
</gene>
<organism evidence="1 2">
    <name type="scientific">Lutispora thermophila DSM 19022</name>
    <dbReference type="NCBI Taxonomy" id="1122184"/>
    <lineage>
        <taxon>Bacteria</taxon>
        <taxon>Bacillati</taxon>
        <taxon>Bacillota</taxon>
        <taxon>Clostridia</taxon>
        <taxon>Lutisporales</taxon>
        <taxon>Lutisporaceae</taxon>
        <taxon>Lutispora</taxon>
    </lineage>
</organism>
<dbReference type="AlphaFoldDB" id="A0A1M6G1S2"/>
<sequence>MRLQLIPDINIDNKNTDTLINNIHFFRSPMKRLRITKDYIEIQPQYQIAYEIELSTSGAQFYLFFPDEIKSAIQTEINLTWPKITTKEKTKAVQFKNPVIIELNMKHHYFMSLKVDKRGLTPLPAILETMKLLKDDDKVLIQVVFEPESYDWFRSCEAAIKDFNNGYVPRRIELNKRNIKEGIIKGGIKTIEAALSTVSFFLTDEEMEFEDINSIEYEQILRNGLSNNTLGKSKWNGFNTQIRIVSDSKDSIRQESIIRSLIIAFKGLDEDNKLIEKRIKNTNKYLRYIQKRQIKFDINKNILSAAELGQIIQLPTKAYQEIYNLENIDTREIEIPNELQHGNIIIGVAKYKGLNKTTYWPDHKNILSLPKVVIGPMGSGKSEYTKKFSIDANRKDDGVIVFDFIKDCDLSESISKYVDAIKINLADHIKLSALAYPEMQPGKDPWERLKVANILSRQSEYLINSVTDAETGPLTAPMLRYLNAASMVVFIHPDKTLDDVFKCLKNWQVRNEYIRLAKYSGCFTEDDEVFYDLQDLHERDSDGKIVGTREHLIIGIVNRISALNRDIYLKKMLKAQVNYEQNFAKWMDEGRTILIQIPESTFTNKSIKDTLVTYYMSRIWLAALQRKNHNRVCHVITDEIHQVPTAAALVSNIITEARKFGVDFYFTIHYLKQFRQLHDAIRSAGCSYMLLAGTEKENLKALEEELQPFSIQEGLNLKPFHSLNIINYGNQYAKFITKLPGPIKC</sequence>
<dbReference type="STRING" id="1122184.SAMN02745176_02175"/>
<dbReference type="Proteomes" id="UP000184442">
    <property type="component" value="Unassembled WGS sequence"/>
</dbReference>
<dbReference type="SUPFAM" id="SSF52540">
    <property type="entry name" value="P-loop containing nucleoside triphosphate hydrolases"/>
    <property type="match status" value="1"/>
</dbReference>
<protein>
    <recommendedName>
        <fullName evidence="3">AAA-like domain-containing protein</fullName>
    </recommendedName>
</protein>
<keyword evidence="2" id="KW-1185">Reference proteome</keyword>
<evidence type="ECO:0000313" key="2">
    <source>
        <dbReference type="Proteomes" id="UP000184442"/>
    </source>
</evidence>
<dbReference type="InterPro" id="IPR027417">
    <property type="entry name" value="P-loop_NTPase"/>
</dbReference>
<dbReference type="EMBL" id="FQZS01000014">
    <property type="protein sequence ID" value="SHJ03921.1"/>
    <property type="molecule type" value="Genomic_DNA"/>
</dbReference>
<dbReference type="RefSeq" id="WP_073026225.1">
    <property type="nucleotide sequence ID" value="NZ_FQZS01000014.1"/>
</dbReference>
<accession>A0A1M6G1S2</accession>
<evidence type="ECO:0008006" key="3">
    <source>
        <dbReference type="Google" id="ProtNLM"/>
    </source>
</evidence>
<evidence type="ECO:0000313" key="1">
    <source>
        <dbReference type="EMBL" id="SHJ03921.1"/>
    </source>
</evidence>
<dbReference type="Gene3D" id="3.40.50.300">
    <property type="entry name" value="P-loop containing nucleotide triphosphate hydrolases"/>
    <property type="match status" value="1"/>
</dbReference>
<proteinExistence type="predicted"/>
<dbReference type="OrthoDB" id="1749414at2"/>
<name>A0A1M6G1S2_9FIRM</name>
<reference evidence="1 2" key="1">
    <citation type="submission" date="2016-11" db="EMBL/GenBank/DDBJ databases">
        <authorList>
            <person name="Jaros S."/>
            <person name="Januszkiewicz K."/>
            <person name="Wedrychowicz H."/>
        </authorList>
    </citation>
    <scope>NUCLEOTIDE SEQUENCE [LARGE SCALE GENOMIC DNA]</scope>
    <source>
        <strain evidence="1 2">DSM 19022</strain>
    </source>
</reference>